<evidence type="ECO:0000313" key="2">
    <source>
        <dbReference type="Proteomes" id="UP001163321"/>
    </source>
</evidence>
<name>A0ACC0WVB5_9STRA</name>
<dbReference type="EMBL" id="CM047580">
    <property type="protein sequence ID" value="KAI9921901.1"/>
    <property type="molecule type" value="Genomic_DNA"/>
</dbReference>
<gene>
    <name evidence="1" type="ORF">PsorP6_000073</name>
</gene>
<dbReference type="Proteomes" id="UP001163321">
    <property type="component" value="Chromosome 1"/>
</dbReference>
<sequence length="70" mass="7522">MTLAMSIFVDYTKNMSWLDSYETGKDPTVPGVLRGPCPNPGGNPASVFANYPNAGVTFMNIHSGDFGTTY</sequence>
<reference evidence="1 2" key="1">
    <citation type="journal article" date="2022" name="bioRxiv">
        <title>The genome of the oomycete Peronosclerospora sorghi, a cosmopolitan pathogen of maize and sorghum, is inflated with dispersed pseudogenes.</title>
        <authorList>
            <person name="Fletcher K."/>
            <person name="Martin F."/>
            <person name="Isakeit T."/>
            <person name="Cavanaugh K."/>
            <person name="Magill C."/>
            <person name="Michelmore R."/>
        </authorList>
    </citation>
    <scope>NUCLEOTIDE SEQUENCE [LARGE SCALE GENOMIC DNA]</scope>
    <source>
        <strain evidence="1">P6</strain>
    </source>
</reference>
<protein>
    <submittedName>
        <fullName evidence="1">Uncharacterized protein</fullName>
    </submittedName>
</protein>
<keyword evidence="2" id="KW-1185">Reference proteome</keyword>
<accession>A0ACC0WVB5</accession>
<proteinExistence type="predicted"/>
<organism evidence="1 2">
    <name type="scientific">Peronosclerospora sorghi</name>
    <dbReference type="NCBI Taxonomy" id="230839"/>
    <lineage>
        <taxon>Eukaryota</taxon>
        <taxon>Sar</taxon>
        <taxon>Stramenopiles</taxon>
        <taxon>Oomycota</taxon>
        <taxon>Peronosporomycetes</taxon>
        <taxon>Peronosporales</taxon>
        <taxon>Peronosporaceae</taxon>
        <taxon>Peronosclerospora</taxon>
    </lineage>
</organism>
<comment type="caution">
    <text evidence="1">The sequence shown here is derived from an EMBL/GenBank/DDBJ whole genome shotgun (WGS) entry which is preliminary data.</text>
</comment>
<evidence type="ECO:0000313" key="1">
    <source>
        <dbReference type="EMBL" id="KAI9921901.1"/>
    </source>
</evidence>